<evidence type="ECO:0000313" key="1">
    <source>
        <dbReference type="EMBL" id="PFH49837.1"/>
    </source>
</evidence>
<reference evidence="1 2" key="1">
    <citation type="submission" date="2014-02" db="EMBL/GenBank/DDBJ databases">
        <title>Transposable element dynamics among asymbiotic and ectomycorrhizal Amanita fungi.</title>
        <authorList>
            <consortium name="DOE Joint Genome Institute"/>
            <person name="Hess J."/>
            <person name="Skrede I."/>
            <person name="Wolfe B."/>
            <person name="LaButti K."/>
            <person name="Ohm R.A."/>
            <person name="Grigoriev I.V."/>
            <person name="Pringle A."/>
        </authorList>
    </citation>
    <scope>NUCLEOTIDE SEQUENCE [LARGE SCALE GENOMIC DNA]</scope>
    <source>
        <strain evidence="1 2">SKay4041</strain>
    </source>
</reference>
<dbReference type="AlphaFoldDB" id="A0A2A9NNJ1"/>
<keyword evidence="2" id="KW-1185">Reference proteome</keyword>
<dbReference type="EMBL" id="KZ302018">
    <property type="protein sequence ID" value="PFH49837.1"/>
    <property type="molecule type" value="Genomic_DNA"/>
</dbReference>
<sequence length="384" mass="43646">MSERPGIHDLPTEILELIFDEYTSPSHFSRSRSSNHFPKNDIEPPACAALTLSHVCRLWKSLLRPSHWSRICVQHTRHPKILHLLIARSGTQDLDISVRLGYLCTDFFMPRTLDNVKNEMLVYHTWHTVLDEANRLRSLSVVASRPVLVMLQKVLGDRQVEYSASSCSSSGSTSLGLSISAPVGSALEVAPLTKRKRPFTLALKHLSLKQVDRGGSMTMFEPAWFNFESCTSLRLARTCIGDLRALMAGSLREMQIVDFRADDLIRLTHRLEVDGDGGLHYRLKQPPLRFESLERLEMRNLFFILGERQVKVFLAAFPNVRELVLDRAHSEIIVRVLIHDMTLLPNLERIIVQGVEVQMGWRSAPTTLPDGFLEMLDCILLMDD</sequence>
<dbReference type="SUPFAM" id="SSF81383">
    <property type="entry name" value="F-box domain"/>
    <property type="match status" value="1"/>
</dbReference>
<organism evidence="1 2">
    <name type="scientific">Amanita thiersii Skay4041</name>
    <dbReference type="NCBI Taxonomy" id="703135"/>
    <lineage>
        <taxon>Eukaryota</taxon>
        <taxon>Fungi</taxon>
        <taxon>Dikarya</taxon>
        <taxon>Basidiomycota</taxon>
        <taxon>Agaricomycotina</taxon>
        <taxon>Agaricomycetes</taxon>
        <taxon>Agaricomycetidae</taxon>
        <taxon>Agaricales</taxon>
        <taxon>Pluteineae</taxon>
        <taxon>Amanitaceae</taxon>
        <taxon>Amanita</taxon>
    </lineage>
</organism>
<gene>
    <name evidence="1" type="ORF">AMATHDRAFT_4519</name>
</gene>
<proteinExistence type="predicted"/>
<protein>
    <submittedName>
        <fullName evidence="1">Uncharacterized protein</fullName>
    </submittedName>
</protein>
<dbReference type="InterPro" id="IPR036047">
    <property type="entry name" value="F-box-like_dom_sf"/>
</dbReference>
<evidence type="ECO:0000313" key="2">
    <source>
        <dbReference type="Proteomes" id="UP000242287"/>
    </source>
</evidence>
<dbReference type="OrthoDB" id="2997050at2759"/>
<dbReference type="Proteomes" id="UP000242287">
    <property type="component" value="Unassembled WGS sequence"/>
</dbReference>
<accession>A0A2A9NNJ1</accession>
<name>A0A2A9NNJ1_9AGAR</name>